<dbReference type="Proteomes" id="UP001044222">
    <property type="component" value="Unassembled WGS sequence"/>
</dbReference>
<dbReference type="AlphaFoldDB" id="A0A0E9X0D6"/>
<keyword evidence="11" id="KW-0496">Mitochondrion</keyword>
<evidence type="ECO:0000256" key="2">
    <source>
        <dbReference type="ARBA" id="ARBA00004186"/>
    </source>
</evidence>
<dbReference type="InterPro" id="IPR008657">
    <property type="entry name" value="JTB"/>
</dbReference>
<dbReference type="GO" id="GO:0016020">
    <property type="term" value="C:membrane"/>
    <property type="evidence" value="ECO:0007669"/>
    <property type="project" value="UniProtKB-SubCell"/>
</dbReference>
<dbReference type="GO" id="GO:0000281">
    <property type="term" value="P:mitotic cytokinesis"/>
    <property type="evidence" value="ECO:0007669"/>
    <property type="project" value="TreeGrafter"/>
</dbReference>
<keyword evidence="7 19" id="KW-0812">Transmembrane</keyword>
<comment type="subcellular location">
    <subcellularLocation>
        <location evidence="3">Cytoplasm</location>
        <location evidence="3">Cytoskeleton</location>
        <location evidence="3">Microtubule organizing center</location>
        <location evidence="3">Centrosome</location>
    </subcellularLocation>
    <subcellularLocation>
        <location evidence="2">Cytoplasm</location>
        <location evidence="2">Cytoskeleton</location>
        <location evidence="2">Spindle</location>
    </subcellularLocation>
    <subcellularLocation>
        <location evidence="4">Membrane</location>
        <topology evidence="4">Single-pass type I membrane protein</topology>
    </subcellularLocation>
    <subcellularLocation>
        <location evidence="1">Mitochondrion</location>
    </subcellularLocation>
</comment>
<dbReference type="OrthoDB" id="5971907at2759"/>
<dbReference type="GO" id="GO:0030496">
    <property type="term" value="C:midbody"/>
    <property type="evidence" value="ECO:0007669"/>
    <property type="project" value="TreeGrafter"/>
</dbReference>
<evidence type="ECO:0000256" key="9">
    <source>
        <dbReference type="ARBA" id="ARBA00022776"/>
    </source>
</evidence>
<evidence type="ECO:0000256" key="13">
    <source>
        <dbReference type="ARBA" id="ARBA00023212"/>
    </source>
</evidence>
<evidence type="ECO:0000256" key="5">
    <source>
        <dbReference type="ARBA" id="ARBA00022490"/>
    </source>
</evidence>
<dbReference type="Gene3D" id="3.30.720.220">
    <property type="match status" value="1"/>
</dbReference>
<feature type="transmembrane region" description="Helical" evidence="19">
    <location>
        <begin position="105"/>
        <end position="125"/>
    </location>
</feature>
<keyword evidence="22" id="KW-1185">Reference proteome</keyword>
<evidence type="ECO:0000256" key="6">
    <source>
        <dbReference type="ARBA" id="ARBA00022618"/>
    </source>
</evidence>
<protein>
    <recommendedName>
        <fullName evidence="18">Protein JTB</fullName>
    </recommendedName>
</protein>
<dbReference type="GO" id="GO:0005739">
    <property type="term" value="C:mitochondrion"/>
    <property type="evidence" value="ECO:0007669"/>
    <property type="project" value="UniProtKB-SubCell"/>
</dbReference>
<name>A0A0E9X0D6_ANGAN</name>
<evidence type="ECO:0000256" key="12">
    <source>
        <dbReference type="ARBA" id="ARBA00023136"/>
    </source>
</evidence>
<keyword evidence="8" id="KW-0732">Signal</keyword>
<reference evidence="20" key="1">
    <citation type="submission" date="2014-11" db="EMBL/GenBank/DDBJ databases">
        <authorList>
            <person name="Amaro Gonzalez C."/>
        </authorList>
    </citation>
    <scope>NUCLEOTIDE SEQUENCE</scope>
</reference>
<reference evidence="20" key="2">
    <citation type="journal article" date="2015" name="Fish Shellfish Immunol.">
        <title>Early steps in the European eel (Anguilla anguilla)-Vibrio vulnificus interaction in the gills: Role of the RtxA13 toxin.</title>
        <authorList>
            <person name="Callol A."/>
            <person name="Pajuelo D."/>
            <person name="Ebbesson L."/>
            <person name="Teles M."/>
            <person name="MacKenzie S."/>
            <person name="Amaro C."/>
        </authorList>
    </citation>
    <scope>NUCLEOTIDE SEQUENCE</scope>
</reference>
<evidence type="ECO:0000256" key="11">
    <source>
        <dbReference type="ARBA" id="ARBA00023128"/>
    </source>
</evidence>
<evidence type="ECO:0000256" key="7">
    <source>
        <dbReference type="ARBA" id="ARBA00022692"/>
    </source>
</evidence>
<evidence type="ECO:0000313" key="22">
    <source>
        <dbReference type="Proteomes" id="UP001044222"/>
    </source>
</evidence>
<dbReference type="Pfam" id="PF05439">
    <property type="entry name" value="JTB"/>
    <property type="match status" value="1"/>
</dbReference>
<evidence type="ECO:0000256" key="10">
    <source>
        <dbReference type="ARBA" id="ARBA00022989"/>
    </source>
</evidence>
<keyword evidence="10 19" id="KW-1133">Transmembrane helix</keyword>
<comment type="subunit">
    <text evidence="17">Interacts with AURKA, AURKB, BIRC5 and INCENP. May be a component of the CPC at least composed of BIRC5/survivin, CDCA8/borealin, INCENP and AURKB/Aurora-B.</text>
</comment>
<evidence type="ECO:0000256" key="16">
    <source>
        <dbReference type="ARBA" id="ARBA00060886"/>
    </source>
</evidence>
<comment type="similarity">
    <text evidence="16">Belongs to the JTB family.</text>
</comment>
<dbReference type="GO" id="GO:0005813">
    <property type="term" value="C:centrosome"/>
    <property type="evidence" value="ECO:0007669"/>
    <property type="project" value="UniProtKB-SubCell"/>
</dbReference>
<keyword evidence="12 19" id="KW-0472">Membrane</keyword>
<feature type="transmembrane region" description="Helical" evidence="19">
    <location>
        <begin position="12"/>
        <end position="32"/>
    </location>
</feature>
<gene>
    <name evidence="21" type="ORF">ANANG_G00008770</name>
</gene>
<sequence>MESGCRLYARSLAIYVVFCGWMSLRVFSAAVLKEENTSVAVVAETTPCWQVEEFVVLAECALCSDFQTRSWPECSPTGYVERVNCTKSQKEEYKSCRSPRMEEHLFWKFEGTMLALTVLFALLVVSRQRALDRLASEKVRKQIESI</sequence>
<evidence type="ECO:0000256" key="19">
    <source>
        <dbReference type="SAM" id="Phobius"/>
    </source>
</evidence>
<evidence type="ECO:0000313" key="21">
    <source>
        <dbReference type="EMBL" id="KAG5856516.1"/>
    </source>
</evidence>
<evidence type="ECO:0000256" key="17">
    <source>
        <dbReference type="ARBA" id="ARBA00063184"/>
    </source>
</evidence>
<reference evidence="21" key="3">
    <citation type="submission" date="2021-01" db="EMBL/GenBank/DDBJ databases">
        <title>A chromosome-scale assembly of European eel, Anguilla anguilla.</title>
        <authorList>
            <person name="Henkel C."/>
            <person name="Jong-Raadsen S.A."/>
            <person name="Dufour S."/>
            <person name="Weltzien F.-A."/>
            <person name="Palstra A.P."/>
            <person name="Pelster B."/>
            <person name="Spaink H.P."/>
            <person name="Van Den Thillart G.E."/>
            <person name="Jansen H."/>
            <person name="Zahm M."/>
            <person name="Klopp C."/>
            <person name="Cedric C."/>
            <person name="Louis A."/>
            <person name="Berthelot C."/>
            <person name="Parey E."/>
            <person name="Roest Crollius H."/>
            <person name="Montfort J."/>
            <person name="Robinson-Rechavi M."/>
            <person name="Bucao C."/>
            <person name="Bouchez O."/>
            <person name="Gislard M."/>
            <person name="Lluch J."/>
            <person name="Milhes M."/>
            <person name="Lampietro C."/>
            <person name="Lopez Roques C."/>
            <person name="Donnadieu C."/>
            <person name="Braasch I."/>
            <person name="Desvignes T."/>
            <person name="Postlethwait J."/>
            <person name="Bobe J."/>
            <person name="Guiguen Y."/>
            <person name="Dirks R."/>
        </authorList>
    </citation>
    <scope>NUCLEOTIDE SEQUENCE</scope>
    <source>
        <strain evidence="21">Tag_6206</strain>
        <tissue evidence="21">Liver</tissue>
    </source>
</reference>
<keyword evidence="13" id="KW-0206">Cytoskeleton</keyword>
<evidence type="ECO:0000256" key="3">
    <source>
        <dbReference type="ARBA" id="ARBA00004300"/>
    </source>
</evidence>
<keyword evidence="5" id="KW-0963">Cytoplasm</keyword>
<dbReference type="FunFam" id="3.30.720.220:FF:000001">
    <property type="entry name" value="Jumping translocation breakpoint"/>
    <property type="match status" value="1"/>
</dbReference>
<accession>A0A0E9X0D6</accession>
<evidence type="ECO:0000256" key="8">
    <source>
        <dbReference type="ARBA" id="ARBA00022729"/>
    </source>
</evidence>
<dbReference type="GO" id="GO:0005819">
    <property type="term" value="C:spindle"/>
    <property type="evidence" value="ECO:0007669"/>
    <property type="project" value="UniProtKB-SubCell"/>
</dbReference>
<evidence type="ECO:0000256" key="18">
    <source>
        <dbReference type="ARBA" id="ARBA00068227"/>
    </source>
</evidence>
<dbReference type="PANTHER" id="PTHR13041">
    <property type="entry name" value="JTB PROTEIN-RELATED"/>
    <property type="match status" value="1"/>
</dbReference>
<evidence type="ECO:0000256" key="14">
    <source>
        <dbReference type="ARBA" id="ARBA00023306"/>
    </source>
</evidence>
<evidence type="ECO:0000313" key="20">
    <source>
        <dbReference type="EMBL" id="JAH95320.1"/>
    </source>
</evidence>
<proteinExistence type="inferred from homology"/>
<dbReference type="OMA" id="MCTRAME"/>
<dbReference type="PANTHER" id="PTHR13041:SF3">
    <property type="entry name" value="PROTEIN JTB"/>
    <property type="match status" value="1"/>
</dbReference>
<keyword evidence="9" id="KW-0498">Mitosis</keyword>
<evidence type="ECO:0000256" key="4">
    <source>
        <dbReference type="ARBA" id="ARBA00004479"/>
    </source>
</evidence>
<dbReference type="EMBL" id="JAFIRN010000001">
    <property type="protein sequence ID" value="KAG5856516.1"/>
    <property type="molecule type" value="Genomic_DNA"/>
</dbReference>
<keyword evidence="14" id="KW-0131">Cell cycle</keyword>
<comment type="function">
    <text evidence="15">Required for normal cytokinesis during mitosis. Plays a role in the regulation of cell proliferation. May be a component of the chromosomal passenger complex (CPC), a complex that acts as a key regulator of mitosis. The CPC complex has essential functions at the centromere in ensuring correct chromosome alignment and segregation and is required for chromatin-induced microtubule stabilization and spindle assembly. Increases AURKB activity. Inhibits apoptosis induced by TGFB1. Overexpression induces swelling of mitochondria and reduces mitochondrial membrane potential.</text>
</comment>
<evidence type="ECO:0000256" key="1">
    <source>
        <dbReference type="ARBA" id="ARBA00004173"/>
    </source>
</evidence>
<organism evidence="20">
    <name type="scientific">Anguilla anguilla</name>
    <name type="common">European freshwater eel</name>
    <name type="synonym">Muraena anguilla</name>
    <dbReference type="NCBI Taxonomy" id="7936"/>
    <lineage>
        <taxon>Eukaryota</taxon>
        <taxon>Metazoa</taxon>
        <taxon>Chordata</taxon>
        <taxon>Craniata</taxon>
        <taxon>Vertebrata</taxon>
        <taxon>Euteleostomi</taxon>
        <taxon>Actinopterygii</taxon>
        <taxon>Neopterygii</taxon>
        <taxon>Teleostei</taxon>
        <taxon>Anguilliformes</taxon>
        <taxon>Anguillidae</taxon>
        <taxon>Anguilla</taxon>
    </lineage>
</organism>
<evidence type="ECO:0000256" key="15">
    <source>
        <dbReference type="ARBA" id="ARBA00058368"/>
    </source>
</evidence>
<dbReference type="EMBL" id="GBXM01013257">
    <property type="protein sequence ID" value="JAH95320.1"/>
    <property type="molecule type" value="Transcribed_RNA"/>
</dbReference>
<keyword evidence="6" id="KW-0132">Cell division</keyword>